<evidence type="ECO:0000256" key="11">
    <source>
        <dbReference type="ARBA" id="ARBA00023136"/>
    </source>
</evidence>
<evidence type="ECO:0000256" key="2">
    <source>
        <dbReference type="ARBA" id="ARBA00004481"/>
    </source>
</evidence>
<dbReference type="InterPro" id="IPR048720">
    <property type="entry name" value="PROPPIN"/>
</dbReference>
<evidence type="ECO:0000256" key="14">
    <source>
        <dbReference type="SAM" id="MobiDB-lite"/>
    </source>
</evidence>
<dbReference type="GO" id="GO:0034045">
    <property type="term" value="C:phagophore assembly site membrane"/>
    <property type="evidence" value="ECO:0007669"/>
    <property type="project" value="UniProtKB-SubCell"/>
</dbReference>
<dbReference type="GO" id="GO:0005774">
    <property type="term" value="C:vacuolar membrane"/>
    <property type="evidence" value="ECO:0007669"/>
    <property type="project" value="UniProtKB-SubCell"/>
</dbReference>
<keyword evidence="4" id="KW-0813">Transport</keyword>
<reference evidence="15 16" key="1">
    <citation type="submission" date="2019-04" db="EMBL/GenBank/DDBJ databases">
        <title>Comparative genomics and transcriptomics to analyze fruiting body development in filamentous ascomycetes.</title>
        <authorList>
            <consortium name="DOE Joint Genome Institute"/>
            <person name="Lutkenhaus R."/>
            <person name="Traeger S."/>
            <person name="Breuer J."/>
            <person name="Kuo A."/>
            <person name="Lipzen A."/>
            <person name="Pangilinan J."/>
            <person name="Dilworth D."/>
            <person name="Sandor L."/>
            <person name="Poggeler S."/>
            <person name="Barry K."/>
            <person name="Grigoriev I.V."/>
            <person name="Nowrousian M."/>
        </authorList>
    </citation>
    <scope>NUCLEOTIDE SEQUENCE [LARGE SCALE GENOMIC DNA]</scope>
    <source>
        <strain evidence="15 16">CBS 389.68</strain>
    </source>
</reference>
<dbReference type="AlphaFoldDB" id="A0A4V3SJD6"/>
<dbReference type="GO" id="GO:0006914">
    <property type="term" value="P:autophagy"/>
    <property type="evidence" value="ECO:0007669"/>
    <property type="project" value="UniProtKB-KW"/>
</dbReference>
<feature type="compositionally biased region" description="Polar residues" evidence="14">
    <location>
        <begin position="298"/>
        <end position="313"/>
    </location>
</feature>
<dbReference type="Gene3D" id="2.130.10.10">
    <property type="entry name" value="YVTN repeat-like/Quinoprotein amine dehydrogenase"/>
    <property type="match status" value="2"/>
</dbReference>
<organism evidence="15 16">
    <name type="scientific">Ascodesmis nigricans</name>
    <dbReference type="NCBI Taxonomy" id="341454"/>
    <lineage>
        <taxon>Eukaryota</taxon>
        <taxon>Fungi</taxon>
        <taxon>Dikarya</taxon>
        <taxon>Ascomycota</taxon>
        <taxon>Pezizomycotina</taxon>
        <taxon>Pezizomycetes</taxon>
        <taxon>Pezizales</taxon>
        <taxon>Ascodesmidaceae</taxon>
        <taxon>Ascodesmis</taxon>
    </lineage>
</organism>
<keyword evidence="9" id="KW-0653">Protein transport</keyword>
<evidence type="ECO:0000256" key="4">
    <source>
        <dbReference type="ARBA" id="ARBA00022448"/>
    </source>
</evidence>
<dbReference type="InterPro" id="IPR036322">
    <property type="entry name" value="WD40_repeat_dom_sf"/>
</dbReference>
<feature type="compositionally biased region" description="Low complexity" evidence="14">
    <location>
        <begin position="314"/>
        <end position="328"/>
    </location>
</feature>
<dbReference type="SUPFAM" id="SSF50978">
    <property type="entry name" value="WD40 repeat-like"/>
    <property type="match status" value="1"/>
</dbReference>
<dbReference type="InterPro" id="IPR001680">
    <property type="entry name" value="WD40_rpt"/>
</dbReference>
<dbReference type="PANTHER" id="PTHR11227">
    <property type="entry name" value="WD-REPEAT PROTEIN INTERACTING WITH PHOSPHOINOSIDES WIPI -RELATED"/>
    <property type="match status" value="1"/>
</dbReference>
<sequence length="458" mass="49008">MSSHNSPMNFVTFNQDHSCLAIGTQSGYQIYSCDPFSKIYESKGRDTAIIEMLFSTSLVAVIHSPRRLVITNTKRQTTICELTFPTSILSVKLNRKRLVVVLEEQIYVYDISNMNLLHTIETSPNPNAICALSPSSEKCFIAFPRPVSTGPSPFAPPSHAPPSANQAPPPSGDVQIFDAIKLETINICEAHKSPLSAVALNSDGTLLATASDKGTIIRVFSLPSAQKLFQFRRGTYPAKIYSMSFNQTSSLLCVSSATETVHIFRLTPALPVPASASGKDHTPSAAALSALESDFDNQQHNTYGQGTASTTMFSDTGSISDSVSSSPSNHAGAAGHGFDHYLESKRRSNAAAGFGSFIRRQSQGIGRTLAGAAGGYLPNAVTEMWEPARDFAFVKLPNGGGVKSVVALSSTSPQIMVVTSDGFFLVYNVDMEKGGECVLTKQYSLVQPEDLGESGIEG</sequence>
<comment type="similarity">
    <text evidence="12">Belongs to the WD repeat PROPPIN family.</text>
</comment>
<keyword evidence="8" id="KW-0967">Endosome</keyword>
<keyword evidence="7" id="KW-0677">Repeat</keyword>
<dbReference type="GO" id="GO:0015031">
    <property type="term" value="P:protein transport"/>
    <property type="evidence" value="ECO:0007669"/>
    <property type="project" value="UniProtKB-KW"/>
</dbReference>
<evidence type="ECO:0000313" key="16">
    <source>
        <dbReference type="Proteomes" id="UP000298138"/>
    </source>
</evidence>
<evidence type="ECO:0000313" key="15">
    <source>
        <dbReference type="EMBL" id="TGZ83575.1"/>
    </source>
</evidence>
<evidence type="ECO:0000256" key="12">
    <source>
        <dbReference type="ARBA" id="ARBA00025740"/>
    </source>
</evidence>
<keyword evidence="16" id="KW-1185">Reference proteome</keyword>
<evidence type="ECO:0000256" key="9">
    <source>
        <dbReference type="ARBA" id="ARBA00022927"/>
    </source>
</evidence>
<dbReference type="EMBL" id="ML220113">
    <property type="protein sequence ID" value="TGZ83575.1"/>
    <property type="molecule type" value="Genomic_DNA"/>
</dbReference>
<evidence type="ECO:0000256" key="5">
    <source>
        <dbReference type="ARBA" id="ARBA00022554"/>
    </source>
</evidence>
<evidence type="ECO:0000256" key="6">
    <source>
        <dbReference type="ARBA" id="ARBA00022574"/>
    </source>
</evidence>
<dbReference type="OrthoDB" id="1667587at2759"/>
<name>A0A4V3SJD6_9PEZI</name>
<dbReference type="Proteomes" id="UP000298138">
    <property type="component" value="Unassembled WGS sequence"/>
</dbReference>
<evidence type="ECO:0000256" key="3">
    <source>
        <dbReference type="ARBA" id="ARBA00004623"/>
    </source>
</evidence>
<feature type="region of interest" description="Disordered" evidence="14">
    <location>
        <begin position="298"/>
        <end position="331"/>
    </location>
</feature>
<keyword evidence="10" id="KW-0072">Autophagy</keyword>
<dbReference type="FunFam" id="2.130.10.10:FF:000965">
    <property type="entry name" value="Autophagy-like protein 18 Atg18"/>
    <property type="match status" value="1"/>
</dbReference>
<dbReference type="InterPro" id="IPR015943">
    <property type="entry name" value="WD40/YVTN_repeat-like_dom_sf"/>
</dbReference>
<keyword evidence="6" id="KW-0853">WD repeat</keyword>
<protein>
    <recommendedName>
        <fullName evidence="13">Autophagy-related protein 18</fullName>
    </recommendedName>
</protein>
<dbReference type="GO" id="GO:0010008">
    <property type="term" value="C:endosome membrane"/>
    <property type="evidence" value="ECO:0007669"/>
    <property type="project" value="UniProtKB-SubCell"/>
</dbReference>
<keyword evidence="11" id="KW-0472">Membrane</keyword>
<evidence type="ECO:0000256" key="10">
    <source>
        <dbReference type="ARBA" id="ARBA00023006"/>
    </source>
</evidence>
<dbReference type="Pfam" id="PF21032">
    <property type="entry name" value="PROPPIN"/>
    <property type="match status" value="3"/>
</dbReference>
<gene>
    <name evidence="15" type="ORF">EX30DRAFT_361633</name>
</gene>
<dbReference type="SMART" id="SM00320">
    <property type="entry name" value="WD40"/>
    <property type="match status" value="2"/>
</dbReference>
<evidence type="ECO:0000256" key="1">
    <source>
        <dbReference type="ARBA" id="ARBA00004148"/>
    </source>
</evidence>
<accession>A0A4V3SJD6</accession>
<dbReference type="STRING" id="341454.A0A4V3SJD6"/>
<comment type="subcellular location">
    <subcellularLocation>
        <location evidence="2">Endosome membrane</location>
        <topology evidence="2">Peripheral membrane protein</topology>
    </subcellularLocation>
    <subcellularLocation>
        <location evidence="3">Preautophagosomal structure membrane</location>
        <topology evidence="3">Peripheral membrane protein</topology>
    </subcellularLocation>
    <subcellularLocation>
        <location evidence="1">Vacuole membrane</location>
        <topology evidence="1">Peripheral membrane protein</topology>
    </subcellularLocation>
</comment>
<proteinExistence type="inferred from homology"/>
<evidence type="ECO:0000256" key="7">
    <source>
        <dbReference type="ARBA" id="ARBA00022737"/>
    </source>
</evidence>
<keyword evidence="5" id="KW-0926">Vacuole</keyword>
<dbReference type="FunCoup" id="A0A4V3SJD6">
    <property type="interactions" value="562"/>
</dbReference>
<evidence type="ECO:0000256" key="13">
    <source>
        <dbReference type="ARBA" id="ARBA00039247"/>
    </source>
</evidence>
<dbReference type="InParanoid" id="A0A4V3SJD6"/>
<feature type="region of interest" description="Disordered" evidence="14">
    <location>
        <begin position="151"/>
        <end position="170"/>
    </location>
</feature>
<evidence type="ECO:0000256" key="8">
    <source>
        <dbReference type="ARBA" id="ARBA00022753"/>
    </source>
</evidence>